<keyword evidence="3" id="KW-0963">Cytoplasm</keyword>
<reference evidence="6 7" key="1">
    <citation type="journal article" date="2024" name="bioRxiv">
        <title>A reference genome for Trichogramma kaykai: A tiny desert-dwelling parasitoid wasp with competing sex-ratio distorters.</title>
        <authorList>
            <person name="Culotta J."/>
            <person name="Lindsey A.R."/>
        </authorList>
    </citation>
    <scope>NUCLEOTIDE SEQUENCE [LARGE SCALE GENOMIC DNA]</scope>
    <source>
        <strain evidence="6 7">KSX58</strain>
    </source>
</reference>
<dbReference type="Gene3D" id="1.25.10.10">
    <property type="entry name" value="Leucine-rich Repeat Variant"/>
    <property type="match status" value="1"/>
</dbReference>
<proteinExistence type="inferred from homology"/>
<keyword evidence="4" id="KW-0344">Guanine-nucleotide releasing factor</keyword>
<evidence type="ECO:0008006" key="8">
    <source>
        <dbReference type="Google" id="ProtNLM"/>
    </source>
</evidence>
<dbReference type="InterPro" id="IPR019318">
    <property type="entry name" value="Gua_nucleotide_exch_fac_Ric8"/>
</dbReference>
<dbReference type="PRINTS" id="PR01802">
    <property type="entry name" value="SYNEMBRYN"/>
</dbReference>
<dbReference type="InterPro" id="IPR016024">
    <property type="entry name" value="ARM-type_fold"/>
</dbReference>
<dbReference type="InterPro" id="IPR011989">
    <property type="entry name" value="ARM-like"/>
</dbReference>
<dbReference type="GO" id="GO:0005085">
    <property type="term" value="F:guanyl-nucleotide exchange factor activity"/>
    <property type="evidence" value="ECO:0007669"/>
    <property type="project" value="UniProtKB-KW"/>
</dbReference>
<evidence type="ECO:0000256" key="5">
    <source>
        <dbReference type="ARBA" id="ARBA00023186"/>
    </source>
</evidence>
<dbReference type="PANTHER" id="PTHR12425">
    <property type="entry name" value="SYNEMBRYN"/>
    <property type="match status" value="1"/>
</dbReference>
<evidence type="ECO:0000313" key="7">
    <source>
        <dbReference type="Proteomes" id="UP001627154"/>
    </source>
</evidence>
<evidence type="ECO:0000256" key="4">
    <source>
        <dbReference type="ARBA" id="ARBA00022658"/>
    </source>
</evidence>
<dbReference type="PANTHER" id="PTHR12425:SF5">
    <property type="entry name" value="SYNEMBRYN"/>
    <property type="match status" value="1"/>
</dbReference>
<dbReference type="Pfam" id="PF10165">
    <property type="entry name" value="Ric8"/>
    <property type="match status" value="1"/>
</dbReference>
<comment type="similarity">
    <text evidence="2">Belongs to the synembryn family.</text>
</comment>
<evidence type="ECO:0000256" key="2">
    <source>
        <dbReference type="ARBA" id="ARBA00009049"/>
    </source>
</evidence>
<sequence>MVDLLHQLSSENEQVFSQALQKFVNDYADTMKLDFLNENDLRTKIWDALFILLLNKDQEFHRTTCLRALRILSRDKTDINKIITNDRLKKILYLSGLNEKCDEYIYNAVTQEAQKLLCNILFNCPDTLNMLRETKCLDVVFDRMKKYNKNVSHETKLFDMRIVFLATAINHDFRDYVQDQLRGDRLLIEVIDNISAETNEFKTIKMEDEKLICETLKTLFNLFMQSQFNDEDSDMHFQMVMCLRKLLTSNKGSSDDLDSNIVNLLLIIPHKFYSKLISINSDTQQNAIFVHDADMTIVQLLIDFLHIKLNIETNLAENLSPILSFFIKFCKAERLVRKYVRIQILPPLKDVKNRPEEGPTIRNKLCKLLTSPVTNVKDLAAEFLFVLCKEKVGRMIKYTGYGNAAGMFANKGLLGSDKMTVNYSSESENSDTEEYEQMKDQINPVLGCYEKPKPNPLENMTDEQKEYEAMKLVSLVDQLQRGGMIQPCRIGEDGKPVPIEHVLELKKELPKQQINSIHNNSDSE</sequence>
<keyword evidence="7" id="KW-1185">Reference proteome</keyword>
<dbReference type="InterPro" id="IPR008376">
    <property type="entry name" value="Chaperone_Ric-8_A/B"/>
</dbReference>
<comment type="subcellular location">
    <subcellularLocation>
        <location evidence="1">Cytoplasm</location>
        <location evidence="1">Cell cortex</location>
    </subcellularLocation>
</comment>
<dbReference type="Proteomes" id="UP001627154">
    <property type="component" value="Unassembled WGS sequence"/>
</dbReference>
<accession>A0ABD2W3Q7</accession>
<protein>
    <recommendedName>
        <fullName evidence="8">Synembryn-A</fullName>
    </recommendedName>
</protein>
<dbReference type="SUPFAM" id="SSF48371">
    <property type="entry name" value="ARM repeat"/>
    <property type="match status" value="1"/>
</dbReference>
<name>A0ABD2W3Q7_9HYME</name>
<comment type="caution">
    <text evidence="6">The sequence shown here is derived from an EMBL/GenBank/DDBJ whole genome shotgun (WGS) entry which is preliminary data.</text>
</comment>
<evidence type="ECO:0000256" key="1">
    <source>
        <dbReference type="ARBA" id="ARBA00004544"/>
    </source>
</evidence>
<evidence type="ECO:0000256" key="3">
    <source>
        <dbReference type="ARBA" id="ARBA00022490"/>
    </source>
</evidence>
<dbReference type="EMBL" id="JBJJXI010000136">
    <property type="protein sequence ID" value="KAL3387516.1"/>
    <property type="molecule type" value="Genomic_DNA"/>
</dbReference>
<dbReference type="AlphaFoldDB" id="A0ABD2W3Q7"/>
<keyword evidence="5" id="KW-0143">Chaperone</keyword>
<dbReference type="GO" id="GO:0005938">
    <property type="term" value="C:cell cortex"/>
    <property type="evidence" value="ECO:0007669"/>
    <property type="project" value="UniProtKB-SubCell"/>
</dbReference>
<evidence type="ECO:0000313" key="6">
    <source>
        <dbReference type="EMBL" id="KAL3387516.1"/>
    </source>
</evidence>
<organism evidence="6 7">
    <name type="scientific">Trichogramma kaykai</name>
    <dbReference type="NCBI Taxonomy" id="54128"/>
    <lineage>
        <taxon>Eukaryota</taxon>
        <taxon>Metazoa</taxon>
        <taxon>Ecdysozoa</taxon>
        <taxon>Arthropoda</taxon>
        <taxon>Hexapoda</taxon>
        <taxon>Insecta</taxon>
        <taxon>Pterygota</taxon>
        <taxon>Neoptera</taxon>
        <taxon>Endopterygota</taxon>
        <taxon>Hymenoptera</taxon>
        <taxon>Apocrita</taxon>
        <taxon>Proctotrupomorpha</taxon>
        <taxon>Chalcidoidea</taxon>
        <taxon>Trichogrammatidae</taxon>
        <taxon>Trichogramma</taxon>
    </lineage>
</organism>
<gene>
    <name evidence="6" type="ORF">TKK_016662</name>
</gene>